<evidence type="ECO:0000256" key="5">
    <source>
        <dbReference type="ARBA" id="ARBA00022989"/>
    </source>
</evidence>
<keyword evidence="6 8" id="KW-0472">Membrane</keyword>
<feature type="region of interest" description="Disordered" evidence="7">
    <location>
        <begin position="245"/>
        <end position="296"/>
    </location>
</feature>
<dbReference type="InterPro" id="IPR002259">
    <property type="entry name" value="Eqnu_transpt"/>
</dbReference>
<gene>
    <name evidence="9" type="ORF">H4R26_004777</name>
</gene>
<accession>A0A9W8BFJ8</accession>
<comment type="subcellular location">
    <subcellularLocation>
        <location evidence="1">Membrane</location>
        <topology evidence="1">Multi-pass membrane protein</topology>
    </subcellularLocation>
</comment>
<feature type="transmembrane region" description="Helical" evidence="8">
    <location>
        <begin position="51"/>
        <end position="71"/>
    </location>
</feature>
<keyword evidence="5 8" id="KW-1133">Transmembrane helix</keyword>
<feature type="transmembrane region" description="Helical" evidence="8">
    <location>
        <begin position="12"/>
        <end position="31"/>
    </location>
</feature>
<comment type="similarity">
    <text evidence="2">Belongs to the SLC29A/ENT transporter (TC 2.A.57) family.</text>
</comment>
<keyword evidence="10" id="KW-1185">Reference proteome</keyword>
<dbReference type="OrthoDB" id="10261753at2759"/>
<dbReference type="Pfam" id="PF01733">
    <property type="entry name" value="Nucleoside_tran"/>
    <property type="match status" value="1"/>
</dbReference>
<sequence>MTVEASRLRYLYWRFNVLGVATLVAWNIYIVSSDFFRHEFRDTPFKDNFESVFSVLSNAVNLAALCYALYTQQKADHDRRIKGGLLATVAVLGAISLISVCGVEGWAALAVSLLALCVAAVAAAYIQCSIFGIAALLPSCCAEGYMSGQAIAGTLASAAQLAAIYLDWGTSREGESLDVYGQQALAVDGYWRLRLRTAMYFLASAIFLVFSTLAWAQLNARLALPSAVARNRLEQDSYAPLATSDNVASHANETNQPSSVSALVAPMREDSPRLTRADRTEFPSTPESGPTNLHIRPVPPLLTELEDLGSEEATAPTPTSEANVESGEVSSSWLTQFGLSNAQQLYRTFAEVSPFVYICAIVMGQTLAVFPPLTEAIVSSPYSSPRISNLSAWHFFLFNASDYLGRLSTQWLSCSSPKILHGINGARTLLIPAFLMFPTLATSPQAAFVVHSDILFLLLVLVLGWSNGWVATTALIAGPRLASDKETAGSILGFALCVGLVIGAAASYPVLLIAGIS</sequence>
<feature type="transmembrane region" description="Helical" evidence="8">
    <location>
        <begin position="83"/>
        <end position="107"/>
    </location>
</feature>
<feature type="compositionally biased region" description="Basic and acidic residues" evidence="7">
    <location>
        <begin position="267"/>
        <end position="281"/>
    </location>
</feature>
<dbReference type="PANTHER" id="PTHR10332:SF88">
    <property type="entry name" value="EQUILIBRATIVE NUCLEOSIDE TRANSPORTER 1, ISOFORM A"/>
    <property type="match status" value="1"/>
</dbReference>
<feature type="transmembrane region" description="Helical" evidence="8">
    <location>
        <begin position="150"/>
        <end position="168"/>
    </location>
</feature>
<evidence type="ECO:0000256" key="4">
    <source>
        <dbReference type="ARBA" id="ARBA00022692"/>
    </source>
</evidence>
<evidence type="ECO:0000313" key="9">
    <source>
        <dbReference type="EMBL" id="KAJ2000091.1"/>
    </source>
</evidence>
<feature type="compositionally biased region" description="Polar residues" evidence="7">
    <location>
        <begin position="282"/>
        <end position="291"/>
    </location>
</feature>
<evidence type="ECO:0000313" key="10">
    <source>
        <dbReference type="Proteomes" id="UP001150907"/>
    </source>
</evidence>
<organism evidence="9 10">
    <name type="scientific">Coemansia thaxteri</name>
    <dbReference type="NCBI Taxonomy" id="2663907"/>
    <lineage>
        <taxon>Eukaryota</taxon>
        <taxon>Fungi</taxon>
        <taxon>Fungi incertae sedis</taxon>
        <taxon>Zoopagomycota</taxon>
        <taxon>Kickxellomycotina</taxon>
        <taxon>Kickxellomycetes</taxon>
        <taxon>Kickxellales</taxon>
        <taxon>Kickxellaceae</taxon>
        <taxon>Coemansia</taxon>
    </lineage>
</organism>
<dbReference type="GO" id="GO:0005886">
    <property type="term" value="C:plasma membrane"/>
    <property type="evidence" value="ECO:0007669"/>
    <property type="project" value="TreeGrafter"/>
</dbReference>
<evidence type="ECO:0000256" key="3">
    <source>
        <dbReference type="ARBA" id="ARBA00022448"/>
    </source>
</evidence>
<proteinExistence type="inferred from homology"/>
<feature type="transmembrane region" description="Helical" evidence="8">
    <location>
        <begin position="113"/>
        <end position="138"/>
    </location>
</feature>
<comment type="caution">
    <text evidence="9">The sequence shown here is derived from an EMBL/GenBank/DDBJ whole genome shotgun (WGS) entry which is preliminary data.</text>
</comment>
<keyword evidence="3" id="KW-0813">Transport</keyword>
<dbReference type="Proteomes" id="UP001150907">
    <property type="component" value="Unassembled WGS sequence"/>
</dbReference>
<keyword evidence="4 8" id="KW-0812">Transmembrane</keyword>
<dbReference type="GO" id="GO:0005337">
    <property type="term" value="F:nucleoside transmembrane transporter activity"/>
    <property type="evidence" value="ECO:0007669"/>
    <property type="project" value="InterPro"/>
</dbReference>
<evidence type="ECO:0000256" key="1">
    <source>
        <dbReference type="ARBA" id="ARBA00004141"/>
    </source>
</evidence>
<feature type="transmembrane region" description="Helical" evidence="8">
    <location>
        <begin position="454"/>
        <end position="478"/>
    </location>
</feature>
<name>A0A9W8BFJ8_9FUNG</name>
<reference evidence="9" key="1">
    <citation type="submission" date="2022-07" db="EMBL/GenBank/DDBJ databases">
        <title>Phylogenomic reconstructions and comparative analyses of Kickxellomycotina fungi.</title>
        <authorList>
            <person name="Reynolds N.K."/>
            <person name="Stajich J.E."/>
            <person name="Barry K."/>
            <person name="Grigoriev I.V."/>
            <person name="Crous P."/>
            <person name="Smith M.E."/>
        </authorList>
    </citation>
    <scope>NUCLEOTIDE SEQUENCE</scope>
    <source>
        <strain evidence="9">IMI 214461</strain>
    </source>
</reference>
<feature type="compositionally biased region" description="Polar residues" evidence="7">
    <location>
        <begin position="245"/>
        <end position="261"/>
    </location>
</feature>
<evidence type="ECO:0000256" key="2">
    <source>
        <dbReference type="ARBA" id="ARBA00007965"/>
    </source>
</evidence>
<evidence type="ECO:0000256" key="7">
    <source>
        <dbReference type="SAM" id="MobiDB-lite"/>
    </source>
</evidence>
<feature type="transmembrane region" description="Helical" evidence="8">
    <location>
        <begin position="428"/>
        <end position="448"/>
    </location>
</feature>
<evidence type="ECO:0000256" key="8">
    <source>
        <dbReference type="SAM" id="Phobius"/>
    </source>
</evidence>
<dbReference type="PIRSF" id="PIRSF016379">
    <property type="entry name" value="ENT"/>
    <property type="match status" value="1"/>
</dbReference>
<feature type="transmembrane region" description="Helical" evidence="8">
    <location>
        <begin position="490"/>
        <end position="516"/>
    </location>
</feature>
<dbReference type="EMBL" id="JANBQF010000586">
    <property type="protein sequence ID" value="KAJ2000091.1"/>
    <property type="molecule type" value="Genomic_DNA"/>
</dbReference>
<evidence type="ECO:0000256" key="6">
    <source>
        <dbReference type="ARBA" id="ARBA00023136"/>
    </source>
</evidence>
<dbReference type="PANTHER" id="PTHR10332">
    <property type="entry name" value="EQUILIBRATIVE NUCLEOSIDE TRANSPORTER"/>
    <property type="match status" value="1"/>
</dbReference>
<feature type="transmembrane region" description="Helical" evidence="8">
    <location>
        <begin position="198"/>
        <end position="216"/>
    </location>
</feature>
<protein>
    <submittedName>
        <fullName evidence="9">Uncharacterized protein</fullName>
    </submittedName>
</protein>
<dbReference type="AlphaFoldDB" id="A0A9W8BFJ8"/>